<reference evidence="4 7" key="3">
    <citation type="submission" date="2020-08" db="EMBL/GenBank/DDBJ databases">
        <title>Genomic Encyclopedia of Type Strains, Phase IV (KMG-V): Genome sequencing to study the core and pangenomes of soil and plant-associated prokaryotes.</title>
        <authorList>
            <person name="Whitman W."/>
        </authorList>
    </citation>
    <scope>NUCLEOTIDE SEQUENCE [LARGE SCALE GENOMIC DNA]</scope>
    <source>
        <strain evidence="3 6">C13</strain>
        <strain evidence="4 7">D1</strain>
    </source>
</reference>
<dbReference type="AlphaFoldDB" id="A0A2L1C918"/>
<reference evidence="2" key="2">
    <citation type="submission" date="2018-02" db="EMBL/GenBank/DDBJ databases">
        <title>Complete genome sequence of the Methanococcus maripaludis type strain JJ (DSM 2067), a model for selenoprotein synthesis in Archaea.</title>
        <authorList>
            <person name="Poehlein A."/>
            <person name="Heym D."/>
            <person name="Quitzke V."/>
            <person name="Fersch J."/>
            <person name="Daniel R."/>
            <person name="Rother M."/>
        </authorList>
    </citation>
    <scope>NUCLEOTIDE SEQUENCE [LARGE SCALE GENOMIC DNA]</scope>
    <source>
        <strain evidence="2">DSM 2067</strain>
    </source>
</reference>
<accession>A0A2L1C918</accession>
<feature type="transmembrane region" description="Helical" evidence="1">
    <location>
        <begin position="66"/>
        <end position="88"/>
    </location>
</feature>
<dbReference type="GeneID" id="36101520"/>
<dbReference type="KEGG" id="mmad:MMJJ_04270"/>
<dbReference type="Proteomes" id="UP000590564">
    <property type="component" value="Unassembled WGS sequence"/>
</dbReference>
<evidence type="ECO:0000256" key="1">
    <source>
        <dbReference type="SAM" id="Phobius"/>
    </source>
</evidence>
<dbReference type="Proteomes" id="UP000567099">
    <property type="component" value="Unassembled WGS sequence"/>
</dbReference>
<evidence type="ECO:0000313" key="5">
    <source>
        <dbReference type="Proteomes" id="UP000239462"/>
    </source>
</evidence>
<dbReference type="EMBL" id="JACHED010000002">
    <property type="protein sequence ID" value="MBB6497187.1"/>
    <property type="molecule type" value="Genomic_DNA"/>
</dbReference>
<dbReference type="RefSeq" id="WP_104837470.1">
    <property type="nucleotide sequence ID" value="NZ_CP026606.1"/>
</dbReference>
<keyword evidence="1" id="KW-0812">Transmembrane</keyword>
<dbReference type="EMBL" id="CP026606">
    <property type="protein sequence ID" value="AVB75844.1"/>
    <property type="molecule type" value="Genomic_DNA"/>
</dbReference>
<reference evidence="5" key="1">
    <citation type="journal article" date="2018" name="Genome Announc.">
        <title>Complete Genome Sequence of the Methanococcus maripaludis Type Strain JJ (DSM 2067), a Model for Selenoprotein Synthesis in Archaea.</title>
        <authorList>
            <person name="Poehlein A."/>
            <person name="Heym D."/>
            <person name="Quitzke V."/>
            <person name="Fersch J."/>
            <person name="Daniel R."/>
            <person name="Rother M."/>
        </authorList>
    </citation>
    <scope>NUCLEOTIDE SEQUENCE [LARGE SCALE GENOMIC DNA]</scope>
    <source>
        <strain evidence="5">DSM 2067</strain>
    </source>
</reference>
<evidence type="ECO:0000313" key="7">
    <source>
        <dbReference type="Proteomes" id="UP000590564"/>
    </source>
</evidence>
<dbReference type="Proteomes" id="UP000239462">
    <property type="component" value="Chromosome"/>
</dbReference>
<name>A0A2L1C918_METMI</name>
<evidence type="ECO:0000313" key="2">
    <source>
        <dbReference type="EMBL" id="AVB75844.1"/>
    </source>
</evidence>
<keyword evidence="1" id="KW-1133">Transmembrane helix</keyword>
<protein>
    <submittedName>
        <fullName evidence="2">Uncharacterized protein</fullName>
    </submittedName>
</protein>
<feature type="transmembrane region" description="Helical" evidence="1">
    <location>
        <begin position="12"/>
        <end position="30"/>
    </location>
</feature>
<keyword evidence="1" id="KW-0472">Membrane</keyword>
<gene>
    <name evidence="3" type="ORF">HNP94_001261</name>
    <name evidence="4" type="ORF">HNP96_001228</name>
    <name evidence="2" type="ORF">MMJJ_04270</name>
</gene>
<organism evidence="2 5">
    <name type="scientific">Methanococcus maripaludis</name>
    <name type="common">Methanococcus deltae</name>
    <dbReference type="NCBI Taxonomy" id="39152"/>
    <lineage>
        <taxon>Archaea</taxon>
        <taxon>Methanobacteriati</taxon>
        <taxon>Methanobacteriota</taxon>
        <taxon>Methanomada group</taxon>
        <taxon>Methanococci</taxon>
        <taxon>Methanococcales</taxon>
        <taxon>Methanococcaceae</taxon>
        <taxon>Methanococcus</taxon>
    </lineage>
</organism>
<evidence type="ECO:0000313" key="6">
    <source>
        <dbReference type="Proteomes" id="UP000567099"/>
    </source>
</evidence>
<dbReference type="EMBL" id="JACDUO010000001">
    <property type="protein sequence ID" value="MBA2864261.1"/>
    <property type="molecule type" value="Genomic_DNA"/>
</dbReference>
<evidence type="ECO:0000313" key="3">
    <source>
        <dbReference type="EMBL" id="MBA2864261.1"/>
    </source>
</evidence>
<evidence type="ECO:0000313" key="4">
    <source>
        <dbReference type="EMBL" id="MBB6497187.1"/>
    </source>
</evidence>
<proteinExistence type="predicted"/>
<sequence length="98" mass="10992">MSNNSVKADYKKLMISIVLDIVGMATYLIPGLGESGDFVWAPIYALIIRNLYHSSILGFFGGFEELLIGTDIIPSATILWILETFGIIKNKEFQENYK</sequence>